<keyword evidence="3" id="KW-1185">Reference proteome</keyword>
<dbReference type="InterPro" id="IPR041469">
    <property type="entry name" value="Subtilisin-like_FN3"/>
</dbReference>
<dbReference type="AlphaFoldDB" id="A0AAV5DF47"/>
<dbReference type="Pfam" id="PF17766">
    <property type="entry name" value="fn3_6"/>
    <property type="match status" value="1"/>
</dbReference>
<reference evidence="2" key="1">
    <citation type="journal article" date="2018" name="DNA Res.">
        <title>Multiple hybrid de novo genome assembly of finger millet, an orphan allotetraploid crop.</title>
        <authorList>
            <person name="Hatakeyama M."/>
            <person name="Aluri S."/>
            <person name="Balachadran M.T."/>
            <person name="Sivarajan S.R."/>
            <person name="Patrignani A."/>
            <person name="Gruter S."/>
            <person name="Poveda L."/>
            <person name="Shimizu-Inatsugi R."/>
            <person name="Baeten J."/>
            <person name="Francoijs K.J."/>
            <person name="Nataraja K.N."/>
            <person name="Reddy Y.A.N."/>
            <person name="Phadnis S."/>
            <person name="Ravikumar R.L."/>
            <person name="Schlapbach R."/>
            <person name="Sreeman S.M."/>
            <person name="Shimizu K.K."/>
        </authorList>
    </citation>
    <scope>NUCLEOTIDE SEQUENCE</scope>
</reference>
<comment type="caution">
    <text evidence="2">The sequence shown here is derived from an EMBL/GenBank/DDBJ whole genome shotgun (WGS) entry which is preliminary data.</text>
</comment>
<proteinExistence type="predicted"/>
<dbReference type="Proteomes" id="UP001054889">
    <property type="component" value="Unassembled WGS sequence"/>
</dbReference>
<dbReference type="Gene3D" id="2.60.40.2310">
    <property type="match status" value="1"/>
</dbReference>
<evidence type="ECO:0000313" key="3">
    <source>
        <dbReference type="Proteomes" id="UP001054889"/>
    </source>
</evidence>
<sequence>MVLPLPAALDTSCPAAAAASHADEDLNYPAIVLADLNATVTVKRTVTNVGANRAAVYRAFVASPQGSRAAVWPPELAFGHGGGDGALSYYVTVTPAKLSRGRFDFGDVVWSDGYHRVRTPLVVRVTNLPDNNEAATGDAHLLPVAA</sequence>
<organism evidence="2 3">
    <name type="scientific">Eleusine coracana subsp. coracana</name>
    <dbReference type="NCBI Taxonomy" id="191504"/>
    <lineage>
        <taxon>Eukaryota</taxon>
        <taxon>Viridiplantae</taxon>
        <taxon>Streptophyta</taxon>
        <taxon>Embryophyta</taxon>
        <taxon>Tracheophyta</taxon>
        <taxon>Spermatophyta</taxon>
        <taxon>Magnoliopsida</taxon>
        <taxon>Liliopsida</taxon>
        <taxon>Poales</taxon>
        <taxon>Poaceae</taxon>
        <taxon>PACMAD clade</taxon>
        <taxon>Chloridoideae</taxon>
        <taxon>Cynodonteae</taxon>
        <taxon>Eleusininae</taxon>
        <taxon>Eleusine</taxon>
    </lineage>
</organism>
<name>A0AAV5DF47_ELECO</name>
<reference evidence="2" key="2">
    <citation type="submission" date="2021-12" db="EMBL/GenBank/DDBJ databases">
        <title>Resequencing data analysis of finger millet.</title>
        <authorList>
            <person name="Hatakeyama M."/>
            <person name="Aluri S."/>
            <person name="Balachadran M.T."/>
            <person name="Sivarajan S.R."/>
            <person name="Poveda L."/>
            <person name="Shimizu-Inatsugi R."/>
            <person name="Schlapbach R."/>
            <person name="Sreeman S.M."/>
            <person name="Shimizu K.K."/>
        </authorList>
    </citation>
    <scope>NUCLEOTIDE SEQUENCE</scope>
</reference>
<feature type="domain" description="Subtilisin-like protease fibronectin type-III" evidence="1">
    <location>
        <begin position="25"/>
        <end position="123"/>
    </location>
</feature>
<gene>
    <name evidence="2" type="primary">ga26998</name>
    <name evidence="2" type="ORF">PR202_ga26998</name>
</gene>
<evidence type="ECO:0000259" key="1">
    <source>
        <dbReference type="Pfam" id="PF17766"/>
    </source>
</evidence>
<protein>
    <recommendedName>
        <fullName evidence="1">Subtilisin-like protease fibronectin type-III domain-containing protein</fullName>
    </recommendedName>
</protein>
<evidence type="ECO:0000313" key="2">
    <source>
        <dbReference type="EMBL" id="GJN09031.1"/>
    </source>
</evidence>
<accession>A0AAV5DF47</accession>
<dbReference type="EMBL" id="BQKI01000015">
    <property type="protein sequence ID" value="GJN09031.1"/>
    <property type="molecule type" value="Genomic_DNA"/>
</dbReference>